<evidence type="ECO:0000313" key="8">
    <source>
        <dbReference type="EMBL" id="MEM5453214.1"/>
    </source>
</evidence>
<evidence type="ECO:0000256" key="4">
    <source>
        <dbReference type="ARBA" id="ARBA00022692"/>
    </source>
</evidence>
<name>A0ABU9SPF6_9BURK</name>
<dbReference type="InterPro" id="IPR025993">
    <property type="entry name" value="Ceramide_glucosylTrfase"/>
</dbReference>
<dbReference type="Proteomes" id="UP001390669">
    <property type="component" value="Unassembled WGS sequence"/>
</dbReference>
<protein>
    <submittedName>
        <fullName evidence="8">Glucosyltransferase</fullName>
    </submittedName>
</protein>
<keyword evidence="4 7" id="KW-0812">Transmembrane</keyword>
<sequence length="102" mass="11301">MRAELPGFSHLLFESLAVLSGLCAVVGIIYTCTASALVGRFFAREVATPQHFPAITLAKPLHGDEWHLEEHLASFFEQDYPGEVQYLFGVHDARDEALNAIE</sequence>
<dbReference type="PANTHER" id="PTHR12726:SF0">
    <property type="entry name" value="CERAMIDE GLUCOSYLTRANSFERASE"/>
    <property type="match status" value="1"/>
</dbReference>
<reference evidence="8 9" key="1">
    <citation type="submission" date="2024-01" db="EMBL/GenBank/DDBJ databases">
        <title>The diversity of rhizobia nodulating Mimosa spp. in eleven states of Brazil covering several biomes is determined by host plant, location, and edaphic factors.</title>
        <authorList>
            <person name="Rouws L."/>
            <person name="Barauna A."/>
            <person name="Beukes C."/>
            <person name="De Faria S.M."/>
            <person name="Gross E."/>
            <person name="Dos Reis Junior F.B."/>
            <person name="Simon M."/>
            <person name="Maluk M."/>
            <person name="Odee D.W."/>
            <person name="Kenicer G."/>
            <person name="Young J.P.W."/>
            <person name="Reis V.M."/>
            <person name="Zilli J."/>
            <person name="James E.K."/>
        </authorList>
    </citation>
    <scope>NUCLEOTIDE SEQUENCE [LARGE SCALE GENOMIC DNA]</scope>
    <source>
        <strain evidence="8 9">JPY164</strain>
    </source>
</reference>
<keyword evidence="3" id="KW-0808">Transferase</keyword>
<evidence type="ECO:0000256" key="3">
    <source>
        <dbReference type="ARBA" id="ARBA00022679"/>
    </source>
</evidence>
<comment type="subcellular location">
    <subcellularLocation>
        <location evidence="1">Membrane</location>
        <topology evidence="1">Multi-pass membrane protein</topology>
    </subcellularLocation>
</comment>
<proteinExistence type="predicted"/>
<organism evidence="8 9">
    <name type="scientific">Paraburkholderia guartelaensis</name>
    <dbReference type="NCBI Taxonomy" id="2546446"/>
    <lineage>
        <taxon>Bacteria</taxon>
        <taxon>Pseudomonadati</taxon>
        <taxon>Pseudomonadota</taxon>
        <taxon>Betaproteobacteria</taxon>
        <taxon>Burkholderiales</taxon>
        <taxon>Burkholderiaceae</taxon>
        <taxon>Paraburkholderia</taxon>
    </lineage>
</organism>
<evidence type="ECO:0000313" key="9">
    <source>
        <dbReference type="Proteomes" id="UP001390669"/>
    </source>
</evidence>
<evidence type="ECO:0000256" key="1">
    <source>
        <dbReference type="ARBA" id="ARBA00004141"/>
    </source>
</evidence>
<accession>A0ABU9SPF6</accession>
<keyword evidence="6 7" id="KW-0472">Membrane</keyword>
<feature type="transmembrane region" description="Helical" evidence="7">
    <location>
        <begin position="16"/>
        <end position="38"/>
    </location>
</feature>
<evidence type="ECO:0000256" key="7">
    <source>
        <dbReference type="SAM" id="Phobius"/>
    </source>
</evidence>
<dbReference type="PANTHER" id="PTHR12726">
    <property type="entry name" value="CERAMIDE GLUCOSYLTRANSFERASE"/>
    <property type="match status" value="1"/>
</dbReference>
<evidence type="ECO:0000256" key="2">
    <source>
        <dbReference type="ARBA" id="ARBA00022676"/>
    </source>
</evidence>
<keyword evidence="5 7" id="KW-1133">Transmembrane helix</keyword>
<dbReference type="EMBL" id="JAYMRW010000067">
    <property type="protein sequence ID" value="MEM5453214.1"/>
    <property type="molecule type" value="Genomic_DNA"/>
</dbReference>
<keyword evidence="9" id="KW-1185">Reference proteome</keyword>
<feature type="non-terminal residue" evidence="8">
    <location>
        <position position="102"/>
    </location>
</feature>
<keyword evidence="2" id="KW-0328">Glycosyltransferase</keyword>
<evidence type="ECO:0000256" key="5">
    <source>
        <dbReference type="ARBA" id="ARBA00022989"/>
    </source>
</evidence>
<gene>
    <name evidence="8" type="ORF">VSR33_38230</name>
</gene>
<evidence type="ECO:0000256" key="6">
    <source>
        <dbReference type="ARBA" id="ARBA00023136"/>
    </source>
</evidence>
<comment type="caution">
    <text evidence="8">The sequence shown here is derived from an EMBL/GenBank/DDBJ whole genome shotgun (WGS) entry which is preliminary data.</text>
</comment>